<comment type="caution">
    <text evidence="13">The sequence shown here is derived from an EMBL/GenBank/DDBJ whole genome shotgun (WGS) entry which is preliminary data.</text>
</comment>
<organism evidence="13 14">
    <name type="scientific">Candidatus Magasanikbacteria bacterium GW2011_GWA2_56_11</name>
    <dbReference type="NCBI Taxonomy" id="1619044"/>
    <lineage>
        <taxon>Bacteria</taxon>
        <taxon>Candidatus Magasanikiibacteriota</taxon>
    </lineage>
</organism>
<dbReference type="CDD" id="cd00077">
    <property type="entry name" value="HDc"/>
    <property type="match status" value="1"/>
</dbReference>
<evidence type="ECO:0000256" key="5">
    <source>
        <dbReference type="ARBA" id="ARBA00022723"/>
    </source>
</evidence>
<accession>A0A0G1YDV3</accession>
<dbReference type="Gene3D" id="3.30.460.10">
    <property type="entry name" value="Beta Polymerase, domain 2"/>
    <property type="match status" value="1"/>
</dbReference>
<dbReference type="AlphaFoldDB" id="A0A0G1YDV3"/>
<keyword evidence="3" id="KW-0819">tRNA processing</keyword>
<dbReference type="Proteomes" id="UP000033870">
    <property type="component" value="Unassembled WGS sequence"/>
</dbReference>
<feature type="domain" description="HD" evidence="11">
    <location>
        <begin position="252"/>
        <end position="357"/>
    </location>
</feature>
<protein>
    <submittedName>
        <fullName evidence="13">tRNA nucleotidyltransferase</fullName>
    </submittedName>
</protein>
<dbReference type="SUPFAM" id="SSF81301">
    <property type="entry name" value="Nucleotidyltransferase"/>
    <property type="match status" value="1"/>
</dbReference>
<dbReference type="Gene3D" id="1.10.3090.10">
    <property type="entry name" value="cca-adding enzyme, domain 2"/>
    <property type="match status" value="1"/>
</dbReference>
<dbReference type="InterPro" id="IPR050124">
    <property type="entry name" value="tRNA_CCA-adding_enzyme"/>
</dbReference>
<dbReference type="GO" id="GO:0003723">
    <property type="term" value="F:RNA binding"/>
    <property type="evidence" value="ECO:0007669"/>
    <property type="project" value="UniProtKB-KW"/>
</dbReference>
<dbReference type="CDD" id="cd05398">
    <property type="entry name" value="NT_ClassII-CCAase"/>
    <property type="match status" value="1"/>
</dbReference>
<evidence type="ECO:0000256" key="7">
    <source>
        <dbReference type="ARBA" id="ARBA00022842"/>
    </source>
</evidence>
<dbReference type="GO" id="GO:0008033">
    <property type="term" value="P:tRNA processing"/>
    <property type="evidence" value="ECO:0007669"/>
    <property type="project" value="UniProtKB-KW"/>
</dbReference>
<keyword evidence="4" id="KW-0548">Nucleotidyltransferase</keyword>
<keyword evidence="8 9" id="KW-0694">RNA-binding</keyword>
<dbReference type="Pfam" id="PF12627">
    <property type="entry name" value="PolyA_pol_RNAbd"/>
    <property type="match status" value="1"/>
</dbReference>
<evidence type="ECO:0000256" key="4">
    <source>
        <dbReference type="ARBA" id="ARBA00022695"/>
    </source>
</evidence>
<dbReference type="GO" id="GO:0046872">
    <property type="term" value="F:metal ion binding"/>
    <property type="evidence" value="ECO:0007669"/>
    <property type="project" value="UniProtKB-KW"/>
</dbReference>
<evidence type="ECO:0000256" key="6">
    <source>
        <dbReference type="ARBA" id="ARBA00022741"/>
    </source>
</evidence>
<evidence type="ECO:0000256" key="9">
    <source>
        <dbReference type="RuleBase" id="RU003953"/>
    </source>
</evidence>
<comment type="similarity">
    <text evidence="9">Belongs to the tRNA nucleotidyltransferase/poly(A) polymerase family.</text>
</comment>
<feature type="domain" description="tRNA nucleotidyltransferase/poly(A) polymerase RNA and SrmB- binding" evidence="12">
    <location>
        <begin position="175"/>
        <end position="235"/>
    </location>
</feature>
<feature type="domain" description="Poly A polymerase head" evidence="10">
    <location>
        <begin position="17"/>
        <end position="148"/>
    </location>
</feature>
<feature type="non-terminal residue" evidence="13">
    <location>
        <position position="1"/>
    </location>
</feature>
<evidence type="ECO:0000256" key="2">
    <source>
        <dbReference type="ARBA" id="ARBA00022679"/>
    </source>
</evidence>
<evidence type="ECO:0000256" key="1">
    <source>
        <dbReference type="ARBA" id="ARBA00001946"/>
    </source>
</evidence>
<dbReference type="InterPro" id="IPR002646">
    <property type="entry name" value="PolA_pol_head_dom"/>
</dbReference>
<evidence type="ECO:0000259" key="10">
    <source>
        <dbReference type="Pfam" id="PF01743"/>
    </source>
</evidence>
<evidence type="ECO:0000259" key="11">
    <source>
        <dbReference type="Pfam" id="PF01966"/>
    </source>
</evidence>
<dbReference type="Pfam" id="PF01743">
    <property type="entry name" value="PolyA_pol"/>
    <property type="match status" value="1"/>
</dbReference>
<dbReference type="EMBL" id="LCRX01000020">
    <property type="protein sequence ID" value="KKW41426.1"/>
    <property type="molecule type" value="Genomic_DNA"/>
</dbReference>
<dbReference type="SUPFAM" id="SSF81891">
    <property type="entry name" value="Poly A polymerase C-terminal region-like"/>
    <property type="match status" value="1"/>
</dbReference>
<keyword evidence="7" id="KW-0460">Magnesium</keyword>
<keyword evidence="5" id="KW-0479">Metal-binding</keyword>
<name>A0A0G1YDV3_9BACT</name>
<dbReference type="InterPro" id="IPR043519">
    <property type="entry name" value="NT_sf"/>
</dbReference>
<dbReference type="Gene3D" id="1.10.246.80">
    <property type="match status" value="1"/>
</dbReference>
<dbReference type="InterPro" id="IPR003607">
    <property type="entry name" value="HD/PDEase_dom"/>
</dbReference>
<dbReference type="InterPro" id="IPR032828">
    <property type="entry name" value="PolyA_RNA-bd"/>
</dbReference>
<evidence type="ECO:0000256" key="8">
    <source>
        <dbReference type="ARBA" id="ARBA00022884"/>
    </source>
</evidence>
<evidence type="ECO:0000256" key="3">
    <source>
        <dbReference type="ARBA" id="ARBA00022694"/>
    </source>
</evidence>
<evidence type="ECO:0000313" key="14">
    <source>
        <dbReference type="Proteomes" id="UP000033870"/>
    </source>
</evidence>
<evidence type="ECO:0000259" key="12">
    <source>
        <dbReference type="Pfam" id="PF12627"/>
    </source>
</evidence>
<dbReference type="InterPro" id="IPR006674">
    <property type="entry name" value="HD_domain"/>
</dbReference>
<reference evidence="13 14" key="1">
    <citation type="journal article" date="2015" name="Nature">
        <title>rRNA introns, odd ribosomes, and small enigmatic genomes across a large radiation of phyla.</title>
        <authorList>
            <person name="Brown C.T."/>
            <person name="Hug L.A."/>
            <person name="Thomas B.C."/>
            <person name="Sharon I."/>
            <person name="Castelle C.J."/>
            <person name="Singh A."/>
            <person name="Wilkins M.J."/>
            <person name="Williams K.H."/>
            <person name="Banfield J.F."/>
        </authorList>
    </citation>
    <scope>NUCLEOTIDE SEQUENCE [LARGE SCALE GENOMIC DNA]</scope>
</reference>
<evidence type="ECO:0000313" key="13">
    <source>
        <dbReference type="EMBL" id="KKW41426.1"/>
    </source>
</evidence>
<comment type="cofactor">
    <cofactor evidence="1">
        <name>Mg(2+)</name>
        <dbReference type="ChEBI" id="CHEBI:18420"/>
    </cofactor>
</comment>
<dbReference type="Pfam" id="PF01966">
    <property type="entry name" value="HD"/>
    <property type="match status" value="1"/>
</dbReference>
<keyword evidence="2 9" id="KW-0808">Transferase</keyword>
<dbReference type="STRING" id="1619044.UY92_C0020G0014"/>
<dbReference type="GO" id="GO:0000166">
    <property type="term" value="F:nucleotide binding"/>
    <property type="evidence" value="ECO:0007669"/>
    <property type="project" value="UniProtKB-KW"/>
</dbReference>
<proteinExistence type="inferred from homology"/>
<gene>
    <name evidence="13" type="ORF">UY92_C0020G0014</name>
</gene>
<dbReference type="GO" id="GO:0016779">
    <property type="term" value="F:nucleotidyltransferase activity"/>
    <property type="evidence" value="ECO:0007669"/>
    <property type="project" value="UniProtKB-KW"/>
</dbReference>
<sequence length="471" mass="53062">SLFKKIYVAASSLGVDVYAVGGYVRDQLLDPRKESKDIDFVVVGSGLELARKFDEVMEQSGSLVEFPEFDTARYVTPDMEIEFAGARTEAYDPDSRKPRVTAATLAADLVRRDFTVNALARKVMKSGLSRAVIDPLGGYADLTAKVLRTPLDPDETFGEDPLRMLRAARFAAKLDFTIAADAYAAIERNRGRLKIVSAERIQEELIKLLAAPEPSVGLWILFKTKLINEFLPEVSALEGVEDMYGYQHKDNLSHTFKVVDNIAQMSTKPWLRFAGLVHDIAKPQTKQFVPGRGWTFDMHEHLGKKMARAIGRRLKMSRDDIEYVAKLVRWHLYPIAIMDEGVTDSPVRRLIVNLGDELTDLLILCRADITTGNPQKKARRLKNYDKLEARIAEVIEKDKLRAFQSPVRGEDIMEFTGLKPGPTIGRIKKAIEEAILDGVIPNEYEAAKEFFLKIKDEYLAGAEEWEKAVRN</sequence>
<dbReference type="PATRIC" id="fig|1619044.3.peg.1249"/>
<dbReference type="PANTHER" id="PTHR47545">
    <property type="entry name" value="MULTIFUNCTIONAL CCA PROTEIN"/>
    <property type="match status" value="1"/>
</dbReference>
<keyword evidence="6" id="KW-0547">Nucleotide-binding</keyword>